<organism evidence="6 7">
    <name type="scientific">Liquidambar formosana</name>
    <name type="common">Formosan gum</name>
    <dbReference type="NCBI Taxonomy" id="63359"/>
    <lineage>
        <taxon>Eukaryota</taxon>
        <taxon>Viridiplantae</taxon>
        <taxon>Streptophyta</taxon>
        <taxon>Embryophyta</taxon>
        <taxon>Tracheophyta</taxon>
        <taxon>Spermatophyta</taxon>
        <taxon>Magnoliopsida</taxon>
        <taxon>eudicotyledons</taxon>
        <taxon>Gunneridae</taxon>
        <taxon>Pentapetalae</taxon>
        <taxon>Saxifragales</taxon>
        <taxon>Altingiaceae</taxon>
        <taxon>Liquidambar</taxon>
    </lineage>
</organism>
<dbReference type="InterPro" id="IPR006969">
    <property type="entry name" value="Stig-like"/>
</dbReference>
<comment type="similarity">
    <text evidence="1">Belongs to the STIG1 family.</text>
</comment>
<dbReference type="PANTHER" id="PTHR33227">
    <property type="entry name" value="STIGMA-SPECIFIC STIG1-LIKE PROTEIN 3"/>
    <property type="match status" value="1"/>
</dbReference>
<dbReference type="Proteomes" id="UP001415857">
    <property type="component" value="Unassembled WGS sequence"/>
</dbReference>
<dbReference type="EMBL" id="JBBPBK010000015">
    <property type="protein sequence ID" value="KAK9269157.1"/>
    <property type="molecule type" value="Genomic_DNA"/>
</dbReference>
<sequence length="185" mass="20988">MSTLLLLLLIVIVEANPTPKQVVRQNATAKSSTSSPWLKNITNPRAPGCRNRPWICNQGEFRPRIRRLCCRNRCVDVTSDVYNCGLCGIRCPFTWQCCSGLCIDTNSNHFHCGKCENRCPFRSLCFYGMCGYAQPLPPFPFPPKPPHPPHFPFPPKQPKPPHPPYGPHQLKGDDQPPPMSWKFFS</sequence>
<keyword evidence="7" id="KW-1185">Reference proteome</keyword>
<evidence type="ECO:0000256" key="3">
    <source>
        <dbReference type="SAM" id="MobiDB-lite"/>
    </source>
</evidence>
<name>A0AAP0R3L0_LIQFO</name>
<feature type="compositionally biased region" description="Pro residues" evidence="3">
    <location>
        <begin position="143"/>
        <end position="166"/>
    </location>
</feature>
<evidence type="ECO:0000256" key="4">
    <source>
        <dbReference type="SAM" id="SignalP"/>
    </source>
</evidence>
<reference evidence="6" key="2">
    <citation type="submission" date="2024-04" db="EMBL/GenBank/DDBJ databases">
        <authorList>
            <person name="Xu W."/>
            <person name="Ren C."/>
        </authorList>
    </citation>
    <scope>NUCLEOTIDE SEQUENCE</scope>
    <source>
        <strain evidence="6">Hangzhou</strain>
        <tissue evidence="6">Leaves</tissue>
    </source>
</reference>
<protein>
    <recommendedName>
        <fullName evidence="8">Stigma-specific Stig1 family protein</fullName>
    </recommendedName>
</protein>
<feature type="signal peptide" evidence="4">
    <location>
        <begin position="1"/>
        <end position="15"/>
    </location>
</feature>
<reference evidence="6 7" key="1">
    <citation type="journal article" date="2024" name="Plant J.">
        <title>Genome sequences and population genomics reveal climatic adaptation and genomic divergence between two closely related sweetgum species.</title>
        <authorList>
            <person name="Xu W.Q."/>
            <person name="Ren C.Q."/>
            <person name="Zhang X.Y."/>
            <person name="Comes H.P."/>
            <person name="Liu X.H."/>
            <person name="Li Y.G."/>
            <person name="Kettle C.J."/>
            <person name="Jalonen R."/>
            <person name="Gaisberger H."/>
            <person name="Ma Y.Z."/>
            <person name="Qiu Y.X."/>
        </authorList>
    </citation>
    <scope>NUCLEOTIDE SEQUENCE [LARGE SCALE GENOMIC DNA]</scope>
    <source>
        <strain evidence="6">Hangzhou</strain>
    </source>
</reference>
<dbReference type="AlphaFoldDB" id="A0AAP0R3L0"/>
<evidence type="ECO:0008006" key="8">
    <source>
        <dbReference type="Google" id="ProtNLM"/>
    </source>
</evidence>
<evidence type="ECO:0000256" key="1">
    <source>
        <dbReference type="ARBA" id="ARBA00006010"/>
    </source>
</evidence>
<dbReference type="EMBL" id="JBBPBK010000015">
    <property type="protein sequence ID" value="KAK9268603.1"/>
    <property type="molecule type" value="Genomic_DNA"/>
</dbReference>
<feature type="region of interest" description="Disordered" evidence="3">
    <location>
        <begin position="143"/>
        <end position="185"/>
    </location>
</feature>
<dbReference type="PANTHER" id="PTHR33227:SF48">
    <property type="entry name" value="STIGMA-SPECIFIC STIG1-LIKE PROTEIN 4"/>
    <property type="match status" value="1"/>
</dbReference>
<evidence type="ECO:0000313" key="7">
    <source>
        <dbReference type="Proteomes" id="UP001415857"/>
    </source>
</evidence>
<proteinExistence type="inferred from homology"/>
<evidence type="ECO:0000313" key="6">
    <source>
        <dbReference type="EMBL" id="KAK9269157.1"/>
    </source>
</evidence>
<evidence type="ECO:0000256" key="2">
    <source>
        <dbReference type="ARBA" id="ARBA00022729"/>
    </source>
</evidence>
<accession>A0AAP0R3L0</accession>
<gene>
    <name evidence="5" type="ORF">L1049_000359</name>
    <name evidence="6" type="ORF">L1049_000926</name>
</gene>
<dbReference type="Pfam" id="PF04885">
    <property type="entry name" value="Stig1"/>
    <property type="match status" value="1"/>
</dbReference>
<comment type="caution">
    <text evidence="6">The sequence shown here is derived from an EMBL/GenBank/DDBJ whole genome shotgun (WGS) entry which is preliminary data.</text>
</comment>
<keyword evidence="2 4" id="KW-0732">Signal</keyword>
<evidence type="ECO:0000313" key="5">
    <source>
        <dbReference type="EMBL" id="KAK9268603.1"/>
    </source>
</evidence>
<feature type="chain" id="PRO_5044711524" description="Stigma-specific Stig1 family protein" evidence="4">
    <location>
        <begin position="16"/>
        <end position="185"/>
    </location>
</feature>